<feature type="transmembrane region" description="Helical" evidence="2">
    <location>
        <begin position="68"/>
        <end position="89"/>
    </location>
</feature>
<keyword evidence="4" id="KW-1185">Reference proteome</keyword>
<accession>A0ABV7C092</accession>
<name>A0ABV7C092_9PROT</name>
<organism evidence="3 4">
    <name type="scientific">Falsiroseomonas tokyonensis</name>
    <dbReference type="NCBI Taxonomy" id="430521"/>
    <lineage>
        <taxon>Bacteria</taxon>
        <taxon>Pseudomonadati</taxon>
        <taxon>Pseudomonadota</taxon>
        <taxon>Alphaproteobacteria</taxon>
        <taxon>Acetobacterales</taxon>
        <taxon>Roseomonadaceae</taxon>
        <taxon>Falsiroseomonas</taxon>
    </lineage>
</organism>
<reference evidence="4" key="1">
    <citation type="journal article" date="2019" name="Int. J. Syst. Evol. Microbiol.">
        <title>The Global Catalogue of Microorganisms (GCM) 10K type strain sequencing project: providing services to taxonomists for standard genome sequencing and annotation.</title>
        <authorList>
            <consortium name="The Broad Institute Genomics Platform"/>
            <consortium name="The Broad Institute Genome Sequencing Center for Infectious Disease"/>
            <person name="Wu L."/>
            <person name="Ma J."/>
        </authorList>
    </citation>
    <scope>NUCLEOTIDE SEQUENCE [LARGE SCALE GENOMIC DNA]</scope>
    <source>
        <strain evidence="4">CGMCC 1.16855</strain>
    </source>
</reference>
<gene>
    <name evidence="3" type="ORF">ACFOD3_22065</name>
</gene>
<sequence>MTTRIENPDDPRGLLGLRPPAELAEGMLPPRAAPPATDGGAGLSRPHYPTVSSGWDEEESGSGARSSLVTALLAGGVLLAAMVMLGLLIG</sequence>
<keyword evidence="2" id="KW-0472">Membrane</keyword>
<evidence type="ECO:0000313" key="3">
    <source>
        <dbReference type="EMBL" id="MFC3002601.1"/>
    </source>
</evidence>
<proteinExistence type="predicted"/>
<protein>
    <submittedName>
        <fullName evidence="3">Uncharacterized protein</fullName>
    </submittedName>
</protein>
<evidence type="ECO:0000313" key="4">
    <source>
        <dbReference type="Proteomes" id="UP001595420"/>
    </source>
</evidence>
<dbReference type="EMBL" id="JBHRSB010000007">
    <property type="protein sequence ID" value="MFC3002601.1"/>
    <property type="molecule type" value="Genomic_DNA"/>
</dbReference>
<keyword evidence="2" id="KW-0812">Transmembrane</keyword>
<dbReference type="RefSeq" id="WP_216838703.1">
    <property type="nucleotide sequence ID" value="NZ_JAFNJS010000007.1"/>
</dbReference>
<feature type="compositionally biased region" description="Basic and acidic residues" evidence="1">
    <location>
        <begin position="1"/>
        <end position="12"/>
    </location>
</feature>
<evidence type="ECO:0000256" key="1">
    <source>
        <dbReference type="SAM" id="MobiDB-lite"/>
    </source>
</evidence>
<comment type="caution">
    <text evidence="3">The sequence shown here is derived from an EMBL/GenBank/DDBJ whole genome shotgun (WGS) entry which is preliminary data.</text>
</comment>
<keyword evidence="2" id="KW-1133">Transmembrane helix</keyword>
<evidence type="ECO:0000256" key="2">
    <source>
        <dbReference type="SAM" id="Phobius"/>
    </source>
</evidence>
<dbReference type="Proteomes" id="UP001595420">
    <property type="component" value="Unassembled WGS sequence"/>
</dbReference>
<feature type="region of interest" description="Disordered" evidence="1">
    <location>
        <begin position="1"/>
        <end position="66"/>
    </location>
</feature>